<feature type="transmembrane region" description="Helical" evidence="8">
    <location>
        <begin position="367"/>
        <end position="387"/>
    </location>
</feature>
<dbReference type="PANTHER" id="PTHR47019">
    <property type="entry name" value="LIPID II FLIPPASE MURJ"/>
    <property type="match status" value="1"/>
</dbReference>
<keyword evidence="2" id="KW-1003">Cell membrane</keyword>
<evidence type="ECO:0000256" key="7">
    <source>
        <dbReference type="ARBA" id="ARBA00023136"/>
    </source>
</evidence>
<dbReference type="GO" id="GO:0009252">
    <property type="term" value="P:peptidoglycan biosynthetic process"/>
    <property type="evidence" value="ECO:0007669"/>
    <property type="project" value="UniProtKB-KW"/>
</dbReference>
<dbReference type="InterPro" id="IPR004268">
    <property type="entry name" value="MurJ"/>
</dbReference>
<evidence type="ECO:0000313" key="9">
    <source>
        <dbReference type="EMBL" id="PLS28867.1"/>
    </source>
</evidence>
<feature type="transmembrane region" description="Helical" evidence="8">
    <location>
        <begin position="232"/>
        <end position="253"/>
    </location>
</feature>
<reference evidence="9 10" key="1">
    <citation type="submission" date="2017-07" db="EMBL/GenBank/DDBJ databases">
        <title>Bifidobacterium novel species.</title>
        <authorList>
            <person name="Lugli G.A."/>
            <person name="Milani C."/>
            <person name="Duranti S."/>
            <person name="Mangifesta M."/>
        </authorList>
    </citation>
    <scope>NUCLEOTIDE SEQUENCE [LARGE SCALE GENOMIC DNA]</scope>
    <source>
        <strain evidence="9 10">77</strain>
    </source>
</reference>
<organism evidence="9 10">
    <name type="scientific">Bifidobacterium parmae</name>
    <dbReference type="NCBI Taxonomy" id="361854"/>
    <lineage>
        <taxon>Bacteria</taxon>
        <taxon>Bacillati</taxon>
        <taxon>Actinomycetota</taxon>
        <taxon>Actinomycetes</taxon>
        <taxon>Bifidobacteriales</taxon>
        <taxon>Bifidobacteriaceae</taxon>
        <taxon>Bifidobacterium</taxon>
    </lineage>
</organism>
<evidence type="ECO:0000256" key="8">
    <source>
        <dbReference type="SAM" id="Phobius"/>
    </source>
</evidence>
<evidence type="ECO:0000256" key="2">
    <source>
        <dbReference type="ARBA" id="ARBA00022475"/>
    </source>
</evidence>
<evidence type="ECO:0000256" key="3">
    <source>
        <dbReference type="ARBA" id="ARBA00022692"/>
    </source>
</evidence>
<evidence type="ECO:0000256" key="4">
    <source>
        <dbReference type="ARBA" id="ARBA00022960"/>
    </source>
</evidence>
<dbReference type="GO" id="GO:0005886">
    <property type="term" value="C:plasma membrane"/>
    <property type="evidence" value="ECO:0007669"/>
    <property type="project" value="UniProtKB-SubCell"/>
</dbReference>
<feature type="transmembrane region" description="Helical" evidence="8">
    <location>
        <begin position="329"/>
        <end position="355"/>
    </location>
</feature>
<dbReference type="GO" id="GO:0015648">
    <property type="term" value="F:lipid-linked peptidoglycan transporter activity"/>
    <property type="evidence" value="ECO:0007669"/>
    <property type="project" value="TreeGrafter"/>
</dbReference>
<dbReference type="GO" id="GO:0034204">
    <property type="term" value="P:lipid translocation"/>
    <property type="evidence" value="ECO:0007669"/>
    <property type="project" value="TreeGrafter"/>
</dbReference>
<evidence type="ECO:0000256" key="5">
    <source>
        <dbReference type="ARBA" id="ARBA00022984"/>
    </source>
</evidence>
<dbReference type="Pfam" id="PF03023">
    <property type="entry name" value="MurJ"/>
    <property type="match status" value="1"/>
</dbReference>
<comment type="caution">
    <text evidence="9">The sequence shown here is derived from an EMBL/GenBank/DDBJ whole genome shotgun (WGS) entry which is preliminary data.</text>
</comment>
<keyword evidence="10" id="KW-1185">Reference proteome</keyword>
<feature type="transmembrane region" description="Helical" evidence="8">
    <location>
        <begin position="288"/>
        <end position="308"/>
    </location>
</feature>
<feature type="transmembrane region" description="Helical" evidence="8">
    <location>
        <begin position="462"/>
        <end position="484"/>
    </location>
</feature>
<feature type="transmembrane region" description="Helical" evidence="8">
    <location>
        <begin position="201"/>
        <end position="220"/>
    </location>
</feature>
<proteinExistence type="predicted"/>
<feature type="transmembrane region" description="Helical" evidence="8">
    <location>
        <begin position="53"/>
        <end position="75"/>
    </location>
</feature>
<feature type="transmembrane region" description="Helical" evidence="8">
    <location>
        <begin position="399"/>
        <end position="420"/>
    </location>
</feature>
<dbReference type="AlphaFoldDB" id="A0A2N5J3U8"/>
<keyword evidence="6 8" id="KW-1133">Transmembrane helix</keyword>
<feature type="transmembrane region" description="Helical" evidence="8">
    <location>
        <begin position="125"/>
        <end position="146"/>
    </location>
</feature>
<dbReference type="EMBL" id="NMWT01000011">
    <property type="protein sequence ID" value="PLS28867.1"/>
    <property type="molecule type" value="Genomic_DNA"/>
</dbReference>
<accession>A0A2N5J3U8</accession>
<protein>
    <submittedName>
        <fullName evidence="9">Lipid II flippase MurJ</fullName>
    </submittedName>
</protein>
<feature type="transmembrane region" description="Helical" evidence="8">
    <location>
        <begin position="426"/>
        <end position="450"/>
    </location>
</feature>
<keyword evidence="3 8" id="KW-0812">Transmembrane</keyword>
<feature type="transmembrane region" description="Helical" evidence="8">
    <location>
        <begin position="87"/>
        <end position="113"/>
    </location>
</feature>
<feature type="transmembrane region" description="Helical" evidence="8">
    <location>
        <begin position="504"/>
        <end position="528"/>
    </location>
</feature>
<evidence type="ECO:0000313" key="10">
    <source>
        <dbReference type="Proteomes" id="UP000235034"/>
    </source>
</evidence>
<comment type="subcellular location">
    <subcellularLocation>
        <location evidence="1">Cell membrane</location>
        <topology evidence="1">Multi-pass membrane protein</topology>
    </subcellularLocation>
</comment>
<dbReference type="Proteomes" id="UP000235034">
    <property type="component" value="Unassembled WGS sequence"/>
</dbReference>
<sequence>MSSNVGRNSLIMASGTMASRITGQIRTILLAACLGTTGIAANAYQTGSMIPQVLFTVISGGIFNAVLVPQIVRTLKEHDAQERLNKLITLAIALLAGMTLLMMLATPLLTMLYLDNSWGPAERALVNAFTLWCMPQIFFYGLYTVLGQILAAKDNFVTYAWSSVGANVISCAGFTMFLILFGRAARAPLEFWTTEKVMLTAGTWTLGVAFQAIVLFVPLMRLGLHYRPQWGVSGIGLKAMGPVAAWSVGVMGVQELANIVNARITNGAPFAGNDLYGIAGNGSYQNAFTLYILPYSLIAVSVGTAIFPKISRAVAERNLDEARDDLSGALRNVGVMMMYFTMAIVVMPVPITIALLPSVGVQEAKLIAGPMVALALGLPLTSAYLLIQRTFFAFEDGRHPFLFQLQVSIIQVVFEIAVMLLAPPRWWTAGVGLSMTVGYLLSFPSLVAMLRRRFDGHLDGRRIAVTYLKALIAALVAGLAAWLLTDPVMLLLGASMRLDRLNWFQAFGFCALMTVATAAVYASMLIVLRCEEFATILASVSRRLPFDHPHD</sequence>
<evidence type="ECO:0000256" key="6">
    <source>
        <dbReference type="ARBA" id="ARBA00022989"/>
    </source>
</evidence>
<dbReference type="PANTHER" id="PTHR47019:SF1">
    <property type="entry name" value="LIPID II FLIPPASE MURJ"/>
    <property type="match status" value="1"/>
</dbReference>
<dbReference type="CDD" id="cd13123">
    <property type="entry name" value="MATE_MurJ_like"/>
    <property type="match status" value="1"/>
</dbReference>
<dbReference type="GO" id="GO:0008360">
    <property type="term" value="P:regulation of cell shape"/>
    <property type="evidence" value="ECO:0007669"/>
    <property type="project" value="UniProtKB-KW"/>
</dbReference>
<keyword evidence="5" id="KW-0573">Peptidoglycan synthesis</keyword>
<name>A0A2N5J3U8_9BIFI</name>
<evidence type="ECO:0000256" key="1">
    <source>
        <dbReference type="ARBA" id="ARBA00004651"/>
    </source>
</evidence>
<feature type="transmembrane region" description="Helical" evidence="8">
    <location>
        <begin position="158"/>
        <end position="181"/>
    </location>
</feature>
<keyword evidence="4" id="KW-0133">Cell shape</keyword>
<keyword evidence="7 8" id="KW-0472">Membrane</keyword>
<dbReference type="InterPro" id="IPR051050">
    <property type="entry name" value="Lipid_II_flippase_MurJ/MviN"/>
</dbReference>
<dbReference type="RefSeq" id="WP_243394343.1">
    <property type="nucleotide sequence ID" value="NZ_NMWT01000011.1"/>
</dbReference>
<gene>
    <name evidence="9" type="ORF">Uis4E_1010</name>
</gene>